<proteinExistence type="predicted"/>
<evidence type="ECO:0000313" key="2">
    <source>
        <dbReference type="EMBL" id="CAM78006.1"/>
    </source>
</evidence>
<evidence type="ECO:0000313" key="1">
    <source>
        <dbReference type="EMBL" id="CAJ30097.1"/>
    </source>
</evidence>
<dbReference type="EMBL" id="AM085146">
    <property type="protein sequence ID" value="CAJ30097.1"/>
    <property type="molecule type" value="Genomic_DNA"/>
</dbReference>
<dbReference type="AlphaFoldDB" id="Q3BKD1"/>
<name>Q3BKD1_9PROT</name>
<organism evidence="1">
    <name type="scientific">Magnetospirillum gryphiswaldense</name>
    <dbReference type="NCBI Taxonomy" id="55518"/>
    <lineage>
        <taxon>Bacteria</taxon>
        <taxon>Pseudomonadati</taxon>
        <taxon>Pseudomonadota</taxon>
        <taxon>Alphaproteobacteria</taxon>
        <taxon>Rhodospirillales</taxon>
        <taxon>Rhodospirillaceae</taxon>
        <taxon>Magnetospirillum</taxon>
    </lineage>
</organism>
<accession>Q3BKD1</accession>
<protein>
    <submittedName>
        <fullName evidence="1">Uncharacterized protein</fullName>
    </submittedName>
</protein>
<sequence length="90" mass="9730">MGLWFWRELRCFAVSTRTATAGPGATGAAVKTRAEANANNPQLAGAVQIIIARNFHVIVFFSPIQVVLFGNLMVLNCMSGEADVFQSRTT</sequence>
<reference evidence="2" key="2">
    <citation type="journal article" date="2007" name="J. Bacteriol.">
        <title>Comparative genome analysis of four magnetotactic bacteria reveals a complex set of group-specific genes implicated in magnetosome biomineralization and function.</title>
        <authorList>
            <person name="Richter M."/>
            <person name="Kube M."/>
            <person name="Bazylinski D.A."/>
            <person name="Lombardot T."/>
            <person name="Gloeckner F.O."/>
            <person name="Reinhardt R."/>
            <person name="Schueler D."/>
        </authorList>
    </citation>
    <scope>NUCLEOTIDE SEQUENCE</scope>
    <source>
        <strain evidence="2">MSR-1</strain>
    </source>
</reference>
<reference evidence="1" key="1">
    <citation type="journal article" date="2005" name="J. Bacteriol.">
        <title>A hypervariable 130-kilobase genomic region of Magnetospirillum gryphiswaldense comprises a magnetosome island which undergoes frequent rearrangements during stationary growth.</title>
        <authorList>
            <person name="Ullrich S."/>
            <person name="Kube M."/>
            <person name="Schuebbe S."/>
            <person name="Reinhardt R."/>
            <person name="Schueler D."/>
        </authorList>
    </citation>
    <scope>NUCLEOTIDE SEQUENCE</scope>
    <source>
        <strain evidence="1">MSR-1</strain>
    </source>
</reference>
<dbReference type="EMBL" id="CU459003">
    <property type="protein sequence ID" value="CAM78006.1"/>
    <property type="molecule type" value="Genomic_DNA"/>
</dbReference>
<gene>
    <name evidence="1" type="ORF">mgI462</name>
    <name evidence="2" type="ORF">MGR_4074</name>
</gene>